<dbReference type="InterPro" id="IPR055768">
    <property type="entry name" value="DUF7344"/>
</dbReference>
<dbReference type="Pfam" id="PF24035">
    <property type="entry name" value="DUF7344"/>
    <property type="match status" value="1"/>
</dbReference>
<dbReference type="OrthoDB" id="247722at2157"/>
<feature type="domain" description="DUF7344" evidence="2">
    <location>
        <begin position="28"/>
        <end position="97"/>
    </location>
</feature>
<reference evidence="3 4" key="1">
    <citation type="submission" date="2019-02" db="EMBL/GenBank/DDBJ databases">
        <title>Genome analysis provides insights into bioremediation potentialities and Haloocin production by Natrinema altunense strain 4.1R isolated from Chott Douz in Tunisian desert.</title>
        <authorList>
            <person name="Najjari A."/>
            <person name="Youssef N."/>
            <person name="Ben Dhia O."/>
            <person name="Ferjani R."/>
            <person name="El Hidri D."/>
            <person name="Ouzari H.I."/>
            <person name="Cherif A."/>
        </authorList>
    </citation>
    <scope>NUCLEOTIDE SEQUENCE [LARGE SCALE GENOMIC DNA]</scope>
    <source>
        <strain evidence="3 4">4.1R</strain>
    </source>
</reference>
<dbReference type="Proteomes" id="UP000292704">
    <property type="component" value="Unassembled WGS sequence"/>
</dbReference>
<name>A0A482Y1C0_9EURY</name>
<feature type="region of interest" description="Disordered" evidence="1">
    <location>
        <begin position="111"/>
        <end position="131"/>
    </location>
</feature>
<dbReference type="EMBL" id="SHMR01000001">
    <property type="protein sequence ID" value="RZH68143.1"/>
    <property type="molecule type" value="Genomic_DNA"/>
</dbReference>
<organism evidence="3 4">
    <name type="scientific">Natrinema altunense</name>
    <dbReference type="NCBI Taxonomy" id="222984"/>
    <lineage>
        <taxon>Archaea</taxon>
        <taxon>Methanobacteriati</taxon>
        <taxon>Methanobacteriota</taxon>
        <taxon>Stenosarchaea group</taxon>
        <taxon>Halobacteria</taxon>
        <taxon>Halobacteriales</taxon>
        <taxon>Natrialbaceae</taxon>
        <taxon>Natrinema</taxon>
    </lineage>
</organism>
<evidence type="ECO:0000313" key="3">
    <source>
        <dbReference type="EMBL" id="RZH68143.1"/>
    </source>
</evidence>
<accession>A0A482Y1C0</accession>
<proteinExistence type="predicted"/>
<sequence length="131" mass="13889">MSVPNSAPVVDVERFVRLTDVPLDDAYALLANPRTRLTLHVLSTCESSLSLAGLTEAVATRDDADEHAVRAALSHVVLPKLEAHDVLEYDRDVGRVRLDRPVVAADDPVAALVDAPDSTGSSPSPPRDSAG</sequence>
<evidence type="ECO:0000313" key="4">
    <source>
        <dbReference type="Proteomes" id="UP000292704"/>
    </source>
</evidence>
<gene>
    <name evidence="3" type="ORF">ELS17_01345</name>
</gene>
<dbReference type="AlphaFoldDB" id="A0A482Y1C0"/>
<evidence type="ECO:0000259" key="2">
    <source>
        <dbReference type="Pfam" id="PF24035"/>
    </source>
</evidence>
<protein>
    <recommendedName>
        <fullName evidence="2">DUF7344 domain-containing protein</fullName>
    </recommendedName>
</protein>
<dbReference type="RefSeq" id="WP_007110532.1">
    <property type="nucleotide sequence ID" value="NZ_JNCS01000001.1"/>
</dbReference>
<comment type="caution">
    <text evidence="3">The sequence shown here is derived from an EMBL/GenBank/DDBJ whole genome shotgun (WGS) entry which is preliminary data.</text>
</comment>
<evidence type="ECO:0000256" key="1">
    <source>
        <dbReference type="SAM" id="MobiDB-lite"/>
    </source>
</evidence>